<feature type="transmembrane region" description="Helical" evidence="7">
    <location>
        <begin position="306"/>
        <end position="329"/>
    </location>
</feature>
<feature type="transmembrane region" description="Helical" evidence="7">
    <location>
        <begin position="282"/>
        <end position="300"/>
    </location>
</feature>
<evidence type="ECO:0000313" key="8">
    <source>
        <dbReference type="EMBL" id="HJA04971.1"/>
    </source>
</evidence>
<keyword evidence="6 7" id="KW-0472">Membrane</keyword>
<reference evidence="8" key="2">
    <citation type="submission" date="2021-04" db="EMBL/GenBank/DDBJ databases">
        <authorList>
            <person name="Gilroy R."/>
        </authorList>
    </citation>
    <scope>NUCLEOTIDE SEQUENCE</scope>
    <source>
        <strain evidence="8">ChiHjej8B7-3636</strain>
    </source>
</reference>
<dbReference type="PANTHER" id="PTHR30106:SF2">
    <property type="entry name" value="UPF0324 INNER MEMBRANE PROTEIN YEIH"/>
    <property type="match status" value="1"/>
</dbReference>
<feature type="transmembrane region" description="Helical" evidence="7">
    <location>
        <begin position="71"/>
        <end position="89"/>
    </location>
</feature>
<feature type="transmembrane region" description="Helical" evidence="7">
    <location>
        <begin position="341"/>
        <end position="363"/>
    </location>
</feature>
<gene>
    <name evidence="8" type="ORF">H9800_08960</name>
</gene>
<name>A0A9D2H7J0_9MICO</name>
<evidence type="ECO:0000256" key="6">
    <source>
        <dbReference type="ARBA" id="ARBA00023136"/>
    </source>
</evidence>
<dbReference type="Pfam" id="PF03601">
    <property type="entry name" value="Cons_hypoth698"/>
    <property type="match status" value="1"/>
</dbReference>
<feature type="transmembrane region" description="Helical" evidence="7">
    <location>
        <begin position="217"/>
        <end position="236"/>
    </location>
</feature>
<evidence type="ECO:0000256" key="2">
    <source>
        <dbReference type="ARBA" id="ARBA00007977"/>
    </source>
</evidence>
<dbReference type="GO" id="GO:0005886">
    <property type="term" value="C:plasma membrane"/>
    <property type="evidence" value="ECO:0007669"/>
    <property type="project" value="UniProtKB-SubCell"/>
</dbReference>
<dbReference type="AlphaFoldDB" id="A0A9D2H7J0"/>
<protein>
    <submittedName>
        <fullName evidence="8">YeiH family protein</fullName>
    </submittedName>
</protein>
<feature type="transmembrane region" description="Helical" evidence="7">
    <location>
        <begin position="242"/>
        <end position="262"/>
    </location>
</feature>
<dbReference type="InterPro" id="IPR018383">
    <property type="entry name" value="UPF0324_pro"/>
</dbReference>
<accession>A0A9D2H7J0</accession>
<evidence type="ECO:0000256" key="1">
    <source>
        <dbReference type="ARBA" id="ARBA00004651"/>
    </source>
</evidence>
<evidence type="ECO:0000313" key="9">
    <source>
        <dbReference type="Proteomes" id="UP000824220"/>
    </source>
</evidence>
<keyword evidence="3" id="KW-1003">Cell membrane</keyword>
<evidence type="ECO:0000256" key="5">
    <source>
        <dbReference type="ARBA" id="ARBA00022989"/>
    </source>
</evidence>
<comment type="subcellular location">
    <subcellularLocation>
        <location evidence="1">Cell membrane</location>
        <topology evidence="1">Multi-pass membrane protein</topology>
    </subcellularLocation>
</comment>
<evidence type="ECO:0000256" key="7">
    <source>
        <dbReference type="SAM" id="Phobius"/>
    </source>
</evidence>
<reference evidence="8" key="1">
    <citation type="journal article" date="2021" name="PeerJ">
        <title>Extensive microbial diversity within the chicken gut microbiome revealed by metagenomics and culture.</title>
        <authorList>
            <person name="Gilroy R."/>
            <person name="Ravi A."/>
            <person name="Getino M."/>
            <person name="Pursley I."/>
            <person name="Horton D.L."/>
            <person name="Alikhan N.F."/>
            <person name="Baker D."/>
            <person name="Gharbi K."/>
            <person name="Hall N."/>
            <person name="Watson M."/>
            <person name="Adriaenssens E.M."/>
            <person name="Foster-Nyarko E."/>
            <person name="Jarju S."/>
            <person name="Secka A."/>
            <person name="Antonio M."/>
            <person name="Oren A."/>
            <person name="Chaudhuri R.R."/>
            <person name="La Ragione R."/>
            <person name="Hildebrand F."/>
            <person name="Pallen M.J."/>
        </authorList>
    </citation>
    <scope>NUCLEOTIDE SEQUENCE</scope>
    <source>
        <strain evidence="8">ChiHjej8B7-3636</strain>
    </source>
</reference>
<keyword evidence="4 7" id="KW-0812">Transmembrane</keyword>
<feature type="transmembrane region" description="Helical" evidence="7">
    <location>
        <begin position="101"/>
        <end position="120"/>
    </location>
</feature>
<keyword evidence="5 7" id="KW-1133">Transmembrane helix</keyword>
<dbReference type="PANTHER" id="PTHR30106">
    <property type="entry name" value="INNER MEMBRANE PROTEIN YEIH-RELATED"/>
    <property type="match status" value="1"/>
</dbReference>
<feature type="transmembrane region" description="Helical" evidence="7">
    <location>
        <begin position="126"/>
        <end position="148"/>
    </location>
</feature>
<evidence type="ECO:0000256" key="3">
    <source>
        <dbReference type="ARBA" id="ARBA00022475"/>
    </source>
</evidence>
<evidence type="ECO:0000256" key="4">
    <source>
        <dbReference type="ARBA" id="ARBA00022692"/>
    </source>
</evidence>
<dbReference type="EMBL" id="DXAM01000126">
    <property type="protein sequence ID" value="HJA04971.1"/>
    <property type="molecule type" value="Genomic_DNA"/>
</dbReference>
<dbReference type="Proteomes" id="UP000824220">
    <property type="component" value="Unassembled WGS sequence"/>
</dbReference>
<sequence>MCGYRNAVYRGLNGAHETAHMPIGYTPQLTSDDAPARTGALRRFAPGLLLCLVAVVIALAVNALLPSVSPLIVAIVLGIALTNAVRLPESTSPGIALASKKLLRLGIVFLGLQLVISDIVSLGAPMLVVIVCIVSGGLLGTIAMGRLLRMRPAQALLIACGFSICGAAAVAGVEGATDADEEEVVTAVALVVIFGTLMIPVIPFAGQLLGMTAEANGMWAGGSIHEIAQVVAAGGIVGGSALGVAVIVKLARVLLLAPIVAVLSVRQRRRGQVSPNGRRPPIVPLFIIGFLLMVVLRSTLALPEAVISVGGLLQTALLSAAMFGLGCGVKIRNLVRVGARPFILASASTVLVAGIALAGIQLVHAA</sequence>
<comment type="similarity">
    <text evidence="2">Belongs to the UPF0324 family.</text>
</comment>
<feature type="transmembrane region" description="Helical" evidence="7">
    <location>
        <begin position="155"/>
        <end position="173"/>
    </location>
</feature>
<comment type="caution">
    <text evidence="8">The sequence shown here is derived from an EMBL/GenBank/DDBJ whole genome shotgun (WGS) entry which is preliminary data.</text>
</comment>
<feature type="transmembrane region" description="Helical" evidence="7">
    <location>
        <begin position="47"/>
        <end position="65"/>
    </location>
</feature>
<organism evidence="8 9">
    <name type="scientific">Candidatus Microbacterium stercoravium</name>
    <dbReference type="NCBI Taxonomy" id="2838697"/>
    <lineage>
        <taxon>Bacteria</taxon>
        <taxon>Bacillati</taxon>
        <taxon>Actinomycetota</taxon>
        <taxon>Actinomycetes</taxon>
        <taxon>Micrococcales</taxon>
        <taxon>Microbacteriaceae</taxon>
        <taxon>Microbacterium</taxon>
    </lineage>
</organism>
<proteinExistence type="inferred from homology"/>
<feature type="transmembrane region" description="Helical" evidence="7">
    <location>
        <begin position="185"/>
        <end position="205"/>
    </location>
</feature>